<dbReference type="Proteomes" id="UP000281553">
    <property type="component" value="Unassembled WGS sequence"/>
</dbReference>
<sequence length="510" mass="56878">MSVNMLTNIVCPEAATIILSLLASLLRLSSDEKRQTVTSPSMPRRRQLTCDLSLLMNMPIIMLQFFSYLYQSSVSFKTVALSSEFITGLIDLIVIGRLQRSQPRATLSIENKNKLPTDNIEKTGDEGQFAWDRMEDLILGFLRAIVADSFGLPPSAHRPVHVVDTVLETENSSCSSRQQHELQTMLMQNLMEYLLAKDLLTDPGLLLHPFGQFINIPFNVAYFACRIVDKLWQGCFLGPVSEIVDFISQLIHLQQQSSAAHNSPQHNPVGLEVSRSSLYRSLNRAILFQLSRPVLTLKDQRLVLALLNLLLADDAPVKELIFTSQNADPDFPVCLAHLLIQHVERKNSDLQQVTVRTPLSPQPREVPPNPPADEFASTAHLYCTTFDVLDDLVEGEDDSTNTSTISILSDEVKVYASQGEVSSTDGVENDAFGDGTSADSEMPAQGEEFEQLSALALRLWEHSYMWNQKIFLALLPKSNLGSTVSIPSLLDWAQELEEPCLQTWTTYLGS</sequence>
<organism evidence="3 4">
    <name type="scientific">Dibothriocephalus latus</name>
    <name type="common">Fish tapeworm</name>
    <name type="synonym">Diphyllobothrium latum</name>
    <dbReference type="NCBI Taxonomy" id="60516"/>
    <lineage>
        <taxon>Eukaryota</taxon>
        <taxon>Metazoa</taxon>
        <taxon>Spiralia</taxon>
        <taxon>Lophotrochozoa</taxon>
        <taxon>Platyhelminthes</taxon>
        <taxon>Cestoda</taxon>
        <taxon>Eucestoda</taxon>
        <taxon>Diphyllobothriidea</taxon>
        <taxon>Diphyllobothriidae</taxon>
        <taxon>Dibothriocephalus</taxon>
    </lineage>
</organism>
<proteinExistence type="predicted"/>
<evidence type="ECO:0000256" key="2">
    <source>
        <dbReference type="SAM" id="MobiDB-lite"/>
    </source>
</evidence>
<keyword evidence="1" id="KW-0853">WD repeat</keyword>
<dbReference type="OrthoDB" id="10018316at2759"/>
<protein>
    <submittedName>
        <fullName evidence="3">Uncharacterized protein</fullName>
    </submittedName>
</protein>
<keyword evidence="4" id="KW-1185">Reference proteome</keyword>
<dbReference type="InterPro" id="IPR051944">
    <property type="entry name" value="BEACH_domain_protein"/>
</dbReference>
<reference evidence="3 4" key="1">
    <citation type="submission" date="2018-11" db="EMBL/GenBank/DDBJ databases">
        <authorList>
            <consortium name="Pathogen Informatics"/>
        </authorList>
    </citation>
    <scope>NUCLEOTIDE SEQUENCE [LARGE SCALE GENOMIC DNA]</scope>
</reference>
<feature type="non-terminal residue" evidence="3">
    <location>
        <position position="510"/>
    </location>
</feature>
<evidence type="ECO:0000256" key="1">
    <source>
        <dbReference type="ARBA" id="ARBA00022574"/>
    </source>
</evidence>
<evidence type="ECO:0000313" key="4">
    <source>
        <dbReference type="Proteomes" id="UP000281553"/>
    </source>
</evidence>
<accession>A0A3P7PFV2</accession>
<gene>
    <name evidence="3" type="ORF">DILT_LOCUS12757</name>
</gene>
<dbReference type="PANTHER" id="PTHR46108">
    <property type="entry name" value="BLUE CHEESE"/>
    <property type="match status" value="1"/>
</dbReference>
<name>A0A3P7PFV2_DIBLA</name>
<feature type="region of interest" description="Disordered" evidence="2">
    <location>
        <begin position="419"/>
        <end position="446"/>
    </location>
</feature>
<dbReference type="EMBL" id="UYRU01067614">
    <property type="protein sequence ID" value="VDN16926.1"/>
    <property type="molecule type" value="Genomic_DNA"/>
</dbReference>
<evidence type="ECO:0000313" key="3">
    <source>
        <dbReference type="EMBL" id="VDN16926.1"/>
    </source>
</evidence>
<dbReference type="PANTHER" id="PTHR46108:SF4">
    <property type="entry name" value="BLUE CHEESE"/>
    <property type="match status" value="1"/>
</dbReference>
<dbReference type="AlphaFoldDB" id="A0A3P7PFV2"/>